<keyword evidence="3" id="KW-1133">Transmembrane helix</keyword>
<dbReference type="AlphaFoldDB" id="A0A8J8P1R8"/>
<dbReference type="EMBL" id="RRYP01001604">
    <property type="protein sequence ID" value="TNV85718.1"/>
    <property type="molecule type" value="Genomic_DNA"/>
</dbReference>
<protein>
    <recommendedName>
        <fullName evidence="4">Potassium channel domain-containing protein</fullName>
    </recommendedName>
</protein>
<dbReference type="InterPro" id="IPR015449">
    <property type="entry name" value="K_chnl_Ca-activ_SK"/>
</dbReference>
<feature type="compositionally biased region" description="Polar residues" evidence="2">
    <location>
        <begin position="740"/>
        <end position="749"/>
    </location>
</feature>
<feature type="region of interest" description="Disordered" evidence="2">
    <location>
        <begin position="437"/>
        <end position="477"/>
    </location>
</feature>
<dbReference type="Gene3D" id="1.10.287.70">
    <property type="match status" value="1"/>
</dbReference>
<evidence type="ECO:0000256" key="2">
    <source>
        <dbReference type="SAM" id="MobiDB-lite"/>
    </source>
</evidence>
<feature type="compositionally biased region" description="Polar residues" evidence="2">
    <location>
        <begin position="642"/>
        <end position="652"/>
    </location>
</feature>
<evidence type="ECO:0000313" key="6">
    <source>
        <dbReference type="Proteomes" id="UP000785679"/>
    </source>
</evidence>
<reference evidence="5" key="1">
    <citation type="submission" date="2019-06" db="EMBL/GenBank/DDBJ databases">
        <authorList>
            <person name="Zheng W."/>
        </authorList>
    </citation>
    <scope>NUCLEOTIDE SEQUENCE</scope>
    <source>
        <strain evidence="5">QDHG01</strain>
    </source>
</reference>
<keyword evidence="6" id="KW-1185">Reference proteome</keyword>
<name>A0A8J8P1R8_HALGN</name>
<feature type="domain" description="Potassium channel" evidence="4">
    <location>
        <begin position="166"/>
        <end position="232"/>
    </location>
</feature>
<feature type="compositionally biased region" description="Low complexity" evidence="2">
    <location>
        <begin position="442"/>
        <end position="455"/>
    </location>
</feature>
<dbReference type="GO" id="GO:0016286">
    <property type="term" value="F:small conductance calcium-activated potassium channel activity"/>
    <property type="evidence" value="ECO:0007669"/>
    <property type="project" value="InterPro"/>
</dbReference>
<evidence type="ECO:0000256" key="1">
    <source>
        <dbReference type="SAM" id="Coils"/>
    </source>
</evidence>
<dbReference type="Pfam" id="PF07885">
    <property type="entry name" value="Ion_trans_2"/>
    <property type="match status" value="1"/>
</dbReference>
<evidence type="ECO:0000256" key="3">
    <source>
        <dbReference type="SAM" id="Phobius"/>
    </source>
</evidence>
<dbReference type="GO" id="GO:0016020">
    <property type="term" value="C:membrane"/>
    <property type="evidence" value="ECO:0007669"/>
    <property type="project" value="InterPro"/>
</dbReference>
<accession>A0A8J8P1R8</accession>
<keyword evidence="1" id="KW-0175">Coiled coil</keyword>
<evidence type="ECO:0000313" key="5">
    <source>
        <dbReference type="EMBL" id="TNV85718.1"/>
    </source>
</evidence>
<feature type="transmembrane region" description="Helical" evidence="3">
    <location>
        <begin position="86"/>
        <end position="106"/>
    </location>
</feature>
<feature type="region of interest" description="Disordered" evidence="2">
    <location>
        <begin position="740"/>
        <end position="768"/>
    </location>
</feature>
<organism evidence="5 6">
    <name type="scientific">Halteria grandinella</name>
    <dbReference type="NCBI Taxonomy" id="5974"/>
    <lineage>
        <taxon>Eukaryota</taxon>
        <taxon>Sar</taxon>
        <taxon>Alveolata</taxon>
        <taxon>Ciliophora</taxon>
        <taxon>Intramacronucleata</taxon>
        <taxon>Spirotrichea</taxon>
        <taxon>Stichotrichia</taxon>
        <taxon>Sporadotrichida</taxon>
        <taxon>Halteriidae</taxon>
        <taxon>Halteria</taxon>
    </lineage>
</organism>
<sequence length="848" mass="98335">MVAKQYFMIKWQIKAYRSSIAQSLLSPVINQQSLKVGARTVWQSRQLLFDLIVLSFQPLPFFDPTFTMTCIDMSDKSKFIDVEYRFSSVLLSLMFVRVIFLIRSALNYSLYTDQLAKKILHENYGFLPDVRFTLKCMISQSPESTVCLILIVSLFINAYLLRIYEIVYYRAIGYNDFEQFYSALWAVVITMGTVGFGDIVPVSHVGRLIMMATTLWGTVLFTLVIVAFGSMFNLSPHQKKAMHHLLVTRKAALALSSAYKYYNAIKSFKQQNHQNPLYLEMLKRNISFANLDQNLKRMRMIMNEHICDFRDERIALKRLKVNDGNEQRKDLLFIKGEILDLSQKFLDLLGNQIDYKICVEAQNETLAQLQQDQRGLKDELVEHRQLLKKWQLQDLSLKMQFRESEPTSLQKFHQIPGSMFKENAQFKVSYVSSGTSASKTEQQQSSFGKSSTSSFKDNHGLQFPLREQSPTSKQKNMRATAAFGDDIKIIEVPQNSRFKNTTSQQREVRQFGNFKEMSNLEESKSEISLSMRQVQKIMKLKKGQVIEEQPSTYLDLKQVHAVGDFSDQSDFYQQQEPPNISFSCMEAAQSINNQDLNIEEVKANFKINSNAAFQKRTKPYIDKVYSRSLKGDSDIDDMEMSKQVSIKQSQHGTPEKKLKQSRRMNRRGSSSSRQKLRAIQKHNQISTHELNAPEQIERQRTQKHRASPLISINLPVEEIQRLNRKRSKLLRKLHQVDLLTSHNPYQSSHQSRESLPHHRPQSSQRPLNNIAVIPPESSRYSARNAQQILARAVSGYKQQTSQSRENNLLQIANQHQKLNFLKSKHKLKSIANFKDKDELDRYTTRYDR</sequence>
<proteinExistence type="predicted"/>
<dbReference type="InterPro" id="IPR013099">
    <property type="entry name" value="K_chnl_dom"/>
</dbReference>
<feature type="transmembrane region" description="Helical" evidence="3">
    <location>
        <begin position="148"/>
        <end position="168"/>
    </location>
</feature>
<feature type="region of interest" description="Disordered" evidence="2">
    <location>
        <begin position="686"/>
        <end position="705"/>
    </location>
</feature>
<keyword evidence="3" id="KW-0812">Transmembrane</keyword>
<comment type="caution">
    <text evidence="5">The sequence shown here is derived from an EMBL/GenBank/DDBJ whole genome shotgun (WGS) entry which is preliminary data.</text>
</comment>
<dbReference type="SUPFAM" id="SSF81324">
    <property type="entry name" value="Voltage-gated potassium channels"/>
    <property type="match status" value="1"/>
</dbReference>
<dbReference type="PANTHER" id="PTHR10153">
    <property type="entry name" value="SMALL CONDUCTANCE CALCIUM-ACTIVATED POTASSIUM CHANNEL"/>
    <property type="match status" value="1"/>
</dbReference>
<feature type="transmembrane region" description="Helical" evidence="3">
    <location>
        <begin position="180"/>
        <end position="202"/>
    </location>
</feature>
<dbReference type="Proteomes" id="UP000785679">
    <property type="component" value="Unassembled WGS sequence"/>
</dbReference>
<feature type="coiled-coil region" evidence="1">
    <location>
        <begin position="359"/>
        <end position="386"/>
    </location>
</feature>
<gene>
    <name evidence="5" type="ORF">FGO68_gene15541</name>
</gene>
<keyword evidence="3" id="KW-0472">Membrane</keyword>
<feature type="region of interest" description="Disordered" evidence="2">
    <location>
        <begin position="631"/>
        <end position="677"/>
    </location>
</feature>
<feature type="transmembrane region" description="Helical" evidence="3">
    <location>
        <begin position="208"/>
        <end position="232"/>
    </location>
</feature>
<dbReference type="OrthoDB" id="6128189at2759"/>
<evidence type="ECO:0000259" key="4">
    <source>
        <dbReference type="Pfam" id="PF07885"/>
    </source>
</evidence>